<feature type="chain" id="PRO_5042067600" evidence="1">
    <location>
        <begin position="20"/>
        <end position="190"/>
    </location>
</feature>
<dbReference type="Proteomes" id="UP001293254">
    <property type="component" value="Unassembled WGS sequence"/>
</dbReference>
<keyword evidence="3" id="KW-1185">Reference proteome</keyword>
<accession>A0AAE1Y3D7</accession>
<name>A0AAE1Y3D7_9LAMI</name>
<feature type="signal peptide" evidence="1">
    <location>
        <begin position="1"/>
        <end position="19"/>
    </location>
</feature>
<dbReference type="EMBL" id="JACGWO010000007">
    <property type="protein sequence ID" value="KAK4422521.1"/>
    <property type="molecule type" value="Genomic_DNA"/>
</dbReference>
<reference evidence="2" key="2">
    <citation type="journal article" date="2024" name="Plant">
        <title>Genomic evolution and insights into agronomic trait innovations of Sesamum species.</title>
        <authorList>
            <person name="Miao H."/>
            <person name="Wang L."/>
            <person name="Qu L."/>
            <person name="Liu H."/>
            <person name="Sun Y."/>
            <person name="Le M."/>
            <person name="Wang Q."/>
            <person name="Wei S."/>
            <person name="Zheng Y."/>
            <person name="Lin W."/>
            <person name="Duan Y."/>
            <person name="Cao H."/>
            <person name="Xiong S."/>
            <person name="Wang X."/>
            <person name="Wei L."/>
            <person name="Li C."/>
            <person name="Ma Q."/>
            <person name="Ju M."/>
            <person name="Zhao R."/>
            <person name="Li G."/>
            <person name="Mu C."/>
            <person name="Tian Q."/>
            <person name="Mei H."/>
            <person name="Zhang T."/>
            <person name="Gao T."/>
            <person name="Zhang H."/>
        </authorList>
    </citation>
    <scope>NUCLEOTIDE SEQUENCE</scope>
    <source>
        <strain evidence="2">3651</strain>
    </source>
</reference>
<organism evidence="2 3">
    <name type="scientific">Sesamum alatum</name>
    <dbReference type="NCBI Taxonomy" id="300844"/>
    <lineage>
        <taxon>Eukaryota</taxon>
        <taxon>Viridiplantae</taxon>
        <taxon>Streptophyta</taxon>
        <taxon>Embryophyta</taxon>
        <taxon>Tracheophyta</taxon>
        <taxon>Spermatophyta</taxon>
        <taxon>Magnoliopsida</taxon>
        <taxon>eudicotyledons</taxon>
        <taxon>Gunneridae</taxon>
        <taxon>Pentapetalae</taxon>
        <taxon>asterids</taxon>
        <taxon>lamiids</taxon>
        <taxon>Lamiales</taxon>
        <taxon>Pedaliaceae</taxon>
        <taxon>Sesamum</taxon>
    </lineage>
</organism>
<sequence>MAKLTAAVALFCLFAISLALTPPENDDATTEVVLPLNTIIRLPTEGVKADDSATATSTPSTEVTFQPIDRHHLEVEPRTREHVETPYGDDMMVPAGENSDFDDPEMIHGGERRWVTLHHHDEASDSDSDDDDERAFGYYRFDRKRLKALAKMKNFELQKEKEDEQKNSGFMQRLRSFLGQFHVSISFVWV</sequence>
<dbReference type="AlphaFoldDB" id="A0AAE1Y3D7"/>
<proteinExistence type="predicted"/>
<keyword evidence="1" id="KW-0732">Signal</keyword>
<evidence type="ECO:0000313" key="3">
    <source>
        <dbReference type="Proteomes" id="UP001293254"/>
    </source>
</evidence>
<comment type="caution">
    <text evidence="2">The sequence shown here is derived from an EMBL/GenBank/DDBJ whole genome shotgun (WGS) entry which is preliminary data.</text>
</comment>
<protein>
    <submittedName>
        <fullName evidence="2">Uncharacterized protein</fullName>
    </submittedName>
</protein>
<evidence type="ECO:0000313" key="2">
    <source>
        <dbReference type="EMBL" id="KAK4422521.1"/>
    </source>
</evidence>
<reference evidence="2" key="1">
    <citation type="submission" date="2020-06" db="EMBL/GenBank/DDBJ databases">
        <authorList>
            <person name="Li T."/>
            <person name="Hu X."/>
            <person name="Zhang T."/>
            <person name="Song X."/>
            <person name="Zhang H."/>
            <person name="Dai N."/>
            <person name="Sheng W."/>
            <person name="Hou X."/>
            <person name="Wei L."/>
        </authorList>
    </citation>
    <scope>NUCLEOTIDE SEQUENCE</scope>
    <source>
        <strain evidence="2">3651</strain>
        <tissue evidence="2">Leaf</tissue>
    </source>
</reference>
<evidence type="ECO:0000256" key="1">
    <source>
        <dbReference type="SAM" id="SignalP"/>
    </source>
</evidence>
<gene>
    <name evidence="2" type="ORF">Salat_1834600</name>
</gene>